<evidence type="ECO:0000313" key="10">
    <source>
        <dbReference type="Proteomes" id="UP000030121"/>
    </source>
</evidence>
<evidence type="ECO:0000256" key="4">
    <source>
        <dbReference type="ARBA" id="ARBA00022475"/>
    </source>
</evidence>
<evidence type="ECO:0000256" key="8">
    <source>
        <dbReference type="SAM" id="Phobius"/>
    </source>
</evidence>
<feature type="transmembrane region" description="Helical" evidence="8">
    <location>
        <begin position="66"/>
        <end position="89"/>
    </location>
</feature>
<evidence type="ECO:0000256" key="1">
    <source>
        <dbReference type="ARBA" id="ARBA00004651"/>
    </source>
</evidence>
<evidence type="ECO:0000256" key="3">
    <source>
        <dbReference type="ARBA" id="ARBA00022448"/>
    </source>
</evidence>
<evidence type="ECO:0000256" key="6">
    <source>
        <dbReference type="ARBA" id="ARBA00022989"/>
    </source>
</evidence>
<sequence>MTSKDISNGIVRSVLTLAGIALLLFTLYKISPVIVYVLISIVISLIGEPVVNFLKRRLKFRNTLAVITTLVIFIGLIVGFVMMFVPLILTQSKNLSLLDTNSIQNNFNGILQQINTYLSEHNIDILSLMEQSNFTSKLNFNFLPAILNSLIGIISNFGMGVASVAFISFFLLKDKLMFQLLFRKAIPDNHEDKILASIGKINYLLSRYFSGILLQLFIVFLLYFIVLLIFGVKSAFTIAFICAILNIIPYVGPLIGTILAVVLTMMGSIGADFKTEILPTAFYVLIGFTIVQVIDNNISQPIIFSNSIKSHPLEIFIITLISGFLFGITGMILAIPTYTVIKVVAKEFCPENKIVSMLTKDI</sequence>
<keyword evidence="10" id="KW-1185">Reference proteome</keyword>
<protein>
    <submittedName>
        <fullName evidence="9">Permease</fullName>
    </submittedName>
</protein>
<feature type="transmembrane region" description="Helical" evidence="8">
    <location>
        <begin position="277"/>
        <end position="295"/>
    </location>
</feature>
<dbReference type="STRING" id="1121899.GCA_000430025_01405"/>
<accession>A0A0A2MEQ9</accession>
<name>A0A0A2MEQ9_9FLAO</name>
<dbReference type="GO" id="GO:0005886">
    <property type="term" value="C:plasma membrane"/>
    <property type="evidence" value="ECO:0007669"/>
    <property type="project" value="UniProtKB-SubCell"/>
</dbReference>
<dbReference type="OrthoDB" id="9793390at2"/>
<evidence type="ECO:0000256" key="5">
    <source>
        <dbReference type="ARBA" id="ARBA00022692"/>
    </source>
</evidence>
<evidence type="ECO:0000256" key="2">
    <source>
        <dbReference type="ARBA" id="ARBA00009773"/>
    </source>
</evidence>
<comment type="subcellular location">
    <subcellularLocation>
        <location evidence="1">Cell membrane</location>
        <topology evidence="1">Multi-pass membrane protein</topology>
    </subcellularLocation>
</comment>
<dbReference type="RefSeq" id="WP_026981631.1">
    <property type="nucleotide sequence ID" value="NZ_JRLW01000004.1"/>
</dbReference>
<comment type="caution">
    <text evidence="9">The sequence shown here is derived from an EMBL/GenBank/DDBJ whole genome shotgun (WGS) entry which is preliminary data.</text>
</comment>
<evidence type="ECO:0000313" key="9">
    <source>
        <dbReference type="EMBL" id="KGO89943.1"/>
    </source>
</evidence>
<dbReference type="GO" id="GO:0055085">
    <property type="term" value="P:transmembrane transport"/>
    <property type="evidence" value="ECO:0007669"/>
    <property type="project" value="TreeGrafter"/>
</dbReference>
<proteinExistence type="inferred from homology"/>
<feature type="transmembrane region" description="Helical" evidence="8">
    <location>
        <begin position="315"/>
        <end position="335"/>
    </location>
</feature>
<dbReference type="EMBL" id="JRLW01000004">
    <property type="protein sequence ID" value="KGO89943.1"/>
    <property type="molecule type" value="Genomic_DNA"/>
</dbReference>
<dbReference type="PANTHER" id="PTHR21716:SF53">
    <property type="entry name" value="PERMEASE PERM-RELATED"/>
    <property type="match status" value="1"/>
</dbReference>
<keyword evidence="5 8" id="KW-0812">Transmembrane</keyword>
<feature type="transmembrane region" description="Helical" evidence="8">
    <location>
        <begin position="146"/>
        <end position="172"/>
    </location>
</feature>
<reference evidence="9 10" key="1">
    <citation type="submission" date="2013-09" db="EMBL/GenBank/DDBJ databases">
        <authorList>
            <person name="Zeng Z."/>
            <person name="Chen C."/>
        </authorList>
    </citation>
    <scope>NUCLEOTIDE SEQUENCE [LARGE SCALE GENOMIC DNA]</scope>
    <source>
        <strain evidence="9 10">GH29-5</strain>
    </source>
</reference>
<keyword evidence="6 8" id="KW-1133">Transmembrane helix</keyword>
<feature type="transmembrane region" description="Helical" evidence="8">
    <location>
        <begin position="9"/>
        <end position="28"/>
    </location>
</feature>
<keyword evidence="4" id="KW-1003">Cell membrane</keyword>
<dbReference type="Proteomes" id="UP000030121">
    <property type="component" value="Unassembled WGS sequence"/>
</dbReference>
<dbReference type="eggNOG" id="COG0628">
    <property type="taxonomic scope" value="Bacteria"/>
</dbReference>
<evidence type="ECO:0000256" key="7">
    <source>
        <dbReference type="ARBA" id="ARBA00023136"/>
    </source>
</evidence>
<keyword evidence="3" id="KW-0813">Transport</keyword>
<dbReference type="Pfam" id="PF01594">
    <property type="entry name" value="AI-2E_transport"/>
    <property type="match status" value="1"/>
</dbReference>
<keyword evidence="7 8" id="KW-0472">Membrane</keyword>
<organism evidence="9 10">
    <name type="scientific">Flavobacterium suncheonense GH29-5 = DSM 17707</name>
    <dbReference type="NCBI Taxonomy" id="1121899"/>
    <lineage>
        <taxon>Bacteria</taxon>
        <taxon>Pseudomonadati</taxon>
        <taxon>Bacteroidota</taxon>
        <taxon>Flavobacteriia</taxon>
        <taxon>Flavobacteriales</taxon>
        <taxon>Flavobacteriaceae</taxon>
        <taxon>Flavobacterium</taxon>
    </lineage>
</organism>
<feature type="transmembrane region" description="Helical" evidence="8">
    <location>
        <begin position="238"/>
        <end position="265"/>
    </location>
</feature>
<feature type="transmembrane region" description="Helical" evidence="8">
    <location>
        <begin position="34"/>
        <end position="54"/>
    </location>
</feature>
<dbReference type="InterPro" id="IPR002549">
    <property type="entry name" value="AI-2E-like"/>
</dbReference>
<feature type="transmembrane region" description="Helical" evidence="8">
    <location>
        <begin position="208"/>
        <end position="232"/>
    </location>
</feature>
<comment type="similarity">
    <text evidence="2">Belongs to the autoinducer-2 exporter (AI-2E) (TC 2.A.86) family.</text>
</comment>
<dbReference type="AlphaFoldDB" id="A0A0A2MEQ9"/>
<dbReference type="PANTHER" id="PTHR21716">
    <property type="entry name" value="TRANSMEMBRANE PROTEIN"/>
    <property type="match status" value="1"/>
</dbReference>
<gene>
    <name evidence="9" type="ORF">Q764_04870</name>
</gene>